<dbReference type="SUPFAM" id="SSF50978">
    <property type="entry name" value="WD40 repeat-like"/>
    <property type="match status" value="1"/>
</dbReference>
<dbReference type="AlphaFoldDB" id="U6H541"/>
<evidence type="ECO:0000313" key="3">
    <source>
        <dbReference type="Proteomes" id="UP000018201"/>
    </source>
</evidence>
<organism evidence="2 3">
    <name type="scientific">Eimeria praecox</name>
    <dbReference type="NCBI Taxonomy" id="51316"/>
    <lineage>
        <taxon>Eukaryota</taxon>
        <taxon>Sar</taxon>
        <taxon>Alveolata</taxon>
        <taxon>Apicomplexa</taxon>
        <taxon>Conoidasida</taxon>
        <taxon>Coccidia</taxon>
        <taxon>Eucoccidiorida</taxon>
        <taxon>Eimeriorina</taxon>
        <taxon>Eimeriidae</taxon>
        <taxon>Eimeria</taxon>
    </lineage>
</organism>
<name>U6H541_9EIME</name>
<dbReference type="Gene3D" id="2.130.10.10">
    <property type="entry name" value="YVTN repeat-like/Quinoprotein amine dehydrogenase"/>
    <property type="match status" value="1"/>
</dbReference>
<dbReference type="InterPro" id="IPR015943">
    <property type="entry name" value="WD40/YVTN_repeat-like_dom_sf"/>
</dbReference>
<dbReference type="OrthoDB" id="18388at2759"/>
<dbReference type="Proteomes" id="UP000018201">
    <property type="component" value="Unassembled WGS sequence"/>
</dbReference>
<evidence type="ECO:0000256" key="1">
    <source>
        <dbReference type="SAM" id="MobiDB-lite"/>
    </source>
</evidence>
<sequence>MEFIVGDHSGLCKELSWLSADTRRTRIIKRAKQSRSLEVTALCWAGPSGGKEVSEIAVGRACGSVEGFATSSIVCEAPLHDTPLLGENSLHVPLRSFQLPSTPVALSIFGSAGSRAHTRSLLCKSWLASGVTTGEASLRSTLLPLPTEAGRDAEEDSSCSSGSSRLLLAVGQKGHACVVEWEGYFNTRIVELSSEPGGVTAFPDEAVERGLACVPVQFLPIEKNSSAGPCSVQTGNRSTSFGCRVAYLLPGPIAAACSHPLCHSLLAFGGKENDAKVVDLDYGRTIWCAKNVKPSFLGLRCDVSVTKMEWLLPVHPMVLAVGTARGALRFYDLRCQRRPVLEVCEATQEKRPVTALCVRPTAEVLQSKTDIRVALAHAAETAASCSCCDPEAANTSTRAADRDYRLLAKKGSPEDLNNNSCDNTAAAEAAQKLLASCSGKESATVYYADSYGMIYGMSVQSGSALLRLADKTCPKYNPSSYRSLSVTAEKERPPDVKRKLLAAMLDKQRERLSSKKNDHPVSTAACIDLQLGAVSLGGFKGAMGAILGLGLDPSGEHLIAVGLGRYAYVFNAKSRKLCKQVFLKQKLTCLLAGGGQAAGGVRRHKQTKEQAASESSTDESDSTSSELEEEGDSDRGDSADCSASTEAGSRRKAGGLGDELKARTCVLTRKLGAAPEAKSKKRKRVAQPLTPAGKRLG</sequence>
<dbReference type="InterPro" id="IPR036322">
    <property type="entry name" value="WD40_repeat_dom_sf"/>
</dbReference>
<dbReference type="GO" id="GO:0042273">
    <property type="term" value="P:ribosomal large subunit biogenesis"/>
    <property type="evidence" value="ECO:0007669"/>
    <property type="project" value="InterPro"/>
</dbReference>
<dbReference type="VEuPathDB" id="ToxoDB:EPH_0074160"/>
<feature type="region of interest" description="Disordered" evidence="1">
    <location>
        <begin position="671"/>
        <end position="697"/>
    </location>
</feature>
<dbReference type="EMBL" id="HG695666">
    <property type="protein sequence ID" value="CDI86598.1"/>
    <property type="molecule type" value="Genomic_DNA"/>
</dbReference>
<feature type="region of interest" description="Disordered" evidence="1">
    <location>
        <begin position="598"/>
        <end position="655"/>
    </location>
</feature>
<dbReference type="GO" id="GO:0005730">
    <property type="term" value="C:nucleolus"/>
    <property type="evidence" value="ECO:0007669"/>
    <property type="project" value="InterPro"/>
</dbReference>
<accession>U6H541</accession>
<reference evidence="2" key="2">
    <citation type="submission" date="2013-10" db="EMBL/GenBank/DDBJ databases">
        <authorList>
            <person name="Aslett M."/>
        </authorList>
    </citation>
    <scope>NUCLEOTIDE SEQUENCE [LARGE SCALE GENOMIC DNA]</scope>
    <source>
        <strain evidence="2">Houghton</strain>
    </source>
</reference>
<reference evidence="2" key="1">
    <citation type="submission" date="2013-10" db="EMBL/GenBank/DDBJ databases">
        <title>Genomic analysis of the causative agents of coccidiosis in chickens.</title>
        <authorList>
            <person name="Reid A.J."/>
            <person name="Blake D."/>
            <person name="Billington K."/>
            <person name="Browne H."/>
            <person name="Dunn M."/>
            <person name="Hung S."/>
            <person name="Kawahara F."/>
            <person name="Miranda-Saavedra D."/>
            <person name="Mourier T."/>
            <person name="Nagra H."/>
            <person name="Otto T.D."/>
            <person name="Rawlings N."/>
            <person name="Sanchez A."/>
            <person name="Sanders M."/>
            <person name="Subramaniam C."/>
            <person name="Tay Y."/>
            <person name="Dear P."/>
            <person name="Doerig C."/>
            <person name="Gruber A."/>
            <person name="Parkinson J."/>
            <person name="Shirley M."/>
            <person name="Wan K.L."/>
            <person name="Berriman M."/>
            <person name="Tomley F."/>
            <person name="Pain A."/>
        </authorList>
    </citation>
    <scope>NUCLEOTIDE SEQUENCE [LARGE SCALE GENOMIC DNA]</scope>
    <source>
        <strain evidence="2">Houghton</strain>
    </source>
</reference>
<dbReference type="PANTHER" id="PTHR16038">
    <property type="entry name" value="NOP SEVEN ASSOCIATED PROTEIN 1"/>
    <property type="match status" value="1"/>
</dbReference>
<proteinExistence type="predicted"/>
<gene>
    <name evidence="2" type="ORF">EPH_0074160</name>
</gene>
<keyword evidence="3" id="KW-1185">Reference proteome</keyword>
<dbReference type="PANTHER" id="PTHR16038:SF4">
    <property type="entry name" value="WD REPEAT-CONTAINING PROTEIN 74"/>
    <property type="match status" value="1"/>
</dbReference>
<feature type="compositionally biased region" description="Acidic residues" evidence="1">
    <location>
        <begin position="616"/>
        <end position="632"/>
    </location>
</feature>
<dbReference type="InterPro" id="IPR037379">
    <property type="entry name" value="WDR74/Nsa1"/>
</dbReference>
<dbReference type="GO" id="GO:0030687">
    <property type="term" value="C:preribosome, large subunit precursor"/>
    <property type="evidence" value="ECO:0007669"/>
    <property type="project" value="TreeGrafter"/>
</dbReference>
<protein>
    <submittedName>
        <fullName evidence="2">Uncharacterized protein</fullName>
    </submittedName>
</protein>
<evidence type="ECO:0000313" key="2">
    <source>
        <dbReference type="EMBL" id="CDI86598.1"/>
    </source>
</evidence>